<feature type="transmembrane region" description="Helical" evidence="1">
    <location>
        <begin position="261"/>
        <end position="286"/>
    </location>
</feature>
<proteinExistence type="predicted"/>
<protein>
    <recommendedName>
        <fullName evidence="4">Subunit length determinant protein</fullName>
    </recommendedName>
</protein>
<sequence length="545" mass="59268">MSNQPYTEPVVSEPAWADDDGMFDDQPTNAHPPEALVTLRFLRDAIRRHLRIWVVVALVGFLGGLASTFVIAAPDLSSTRLLITHRDGEDPAKAMATDATLATTHTVAQRVIDLLKLQISQDDLLKEYTVVPKTDRILEITAAGKTSDDATKLATVIAQVFLIYRKEQIALQDAPLQRDLTTAQNNLAVAEQAVRATGDDPTASELKHPNSPEGVRLGAARDQVVYVRQQLLDSSVEALRMNSSRMLDVAAPVPVSAKRTLAINAGTGLIAGLFIGLAFVIVRALISDRLWKRQDIALVLGSRIRLSSPRPSRWQMLPRPRYLRASQRRQPEVRLMTQHLDQRIFWGEHPTPAMTVVSVDDVNTCSLVVASLAMALAEDGRHVLVADLTESGRLATMLGVTTPGTHESRFSQPGQRVDVHRPDQTGGPGQGCYLHLSDNNRPATSGDIALDSAWEVADVVLSLSTLKPELGADHLATWASHAAVVVTAGQSTTTKIQATGEMLRLAGLDIDTAVVLRPDRTDEGIGISETEAGRPLTVDVEMFRR</sequence>
<accession>A0A4R7ZZ74</accession>
<gene>
    <name evidence="2" type="ORF">EV650_2357</name>
</gene>
<evidence type="ECO:0000313" key="3">
    <source>
        <dbReference type="Proteomes" id="UP000295447"/>
    </source>
</evidence>
<dbReference type="AlphaFoldDB" id="A0A4R7ZZ74"/>
<dbReference type="EMBL" id="SODF01000001">
    <property type="protein sequence ID" value="TDW23503.1"/>
    <property type="molecule type" value="Genomic_DNA"/>
</dbReference>
<organism evidence="2 3">
    <name type="scientific">Kribbella kalugense</name>
    <dbReference type="NCBI Taxonomy" id="2512221"/>
    <lineage>
        <taxon>Bacteria</taxon>
        <taxon>Bacillati</taxon>
        <taxon>Actinomycetota</taxon>
        <taxon>Actinomycetes</taxon>
        <taxon>Propionibacteriales</taxon>
        <taxon>Kribbellaceae</taxon>
        <taxon>Kribbella</taxon>
    </lineage>
</organism>
<keyword evidence="3" id="KW-1185">Reference proteome</keyword>
<dbReference type="RefSeq" id="WP_134118162.1">
    <property type="nucleotide sequence ID" value="NZ_SODF01000001.1"/>
</dbReference>
<dbReference type="OrthoDB" id="3802884at2"/>
<dbReference type="PANTHER" id="PTHR32309">
    <property type="entry name" value="TYROSINE-PROTEIN KINASE"/>
    <property type="match status" value="1"/>
</dbReference>
<dbReference type="PANTHER" id="PTHR32309:SF31">
    <property type="entry name" value="CAPSULAR EXOPOLYSACCHARIDE FAMILY"/>
    <property type="match status" value="1"/>
</dbReference>
<evidence type="ECO:0000313" key="2">
    <source>
        <dbReference type="EMBL" id="TDW23503.1"/>
    </source>
</evidence>
<feature type="transmembrane region" description="Helical" evidence="1">
    <location>
        <begin position="50"/>
        <end position="73"/>
    </location>
</feature>
<dbReference type="Proteomes" id="UP000295447">
    <property type="component" value="Unassembled WGS sequence"/>
</dbReference>
<comment type="caution">
    <text evidence="2">The sequence shown here is derived from an EMBL/GenBank/DDBJ whole genome shotgun (WGS) entry which is preliminary data.</text>
</comment>
<reference evidence="2 3" key="1">
    <citation type="submission" date="2019-03" db="EMBL/GenBank/DDBJ databases">
        <title>Genomic Encyclopedia of Type Strains, Phase III (KMG-III): the genomes of soil and plant-associated and newly described type strains.</title>
        <authorList>
            <person name="Whitman W."/>
        </authorList>
    </citation>
    <scope>NUCLEOTIDE SEQUENCE [LARGE SCALE GENOMIC DNA]</scope>
    <source>
        <strain evidence="2 3">VKM Ac-2570</strain>
    </source>
</reference>
<evidence type="ECO:0000256" key="1">
    <source>
        <dbReference type="SAM" id="Phobius"/>
    </source>
</evidence>
<keyword evidence="1" id="KW-0812">Transmembrane</keyword>
<dbReference type="InterPro" id="IPR050445">
    <property type="entry name" value="Bact_polysacc_biosynth/exp"/>
</dbReference>
<keyword evidence="1" id="KW-0472">Membrane</keyword>
<evidence type="ECO:0008006" key="4">
    <source>
        <dbReference type="Google" id="ProtNLM"/>
    </source>
</evidence>
<keyword evidence="1" id="KW-1133">Transmembrane helix</keyword>
<name>A0A4R7ZZ74_9ACTN</name>